<evidence type="ECO:0000259" key="2">
    <source>
        <dbReference type="Pfam" id="PF00535"/>
    </source>
</evidence>
<gene>
    <name evidence="3" type="primary">sunS</name>
    <name evidence="3" type="ORF">NCTC204_02138</name>
</gene>
<dbReference type="EMBL" id="UGMD01000002">
    <property type="protein sequence ID" value="STU87425.1"/>
    <property type="molecule type" value="Genomic_DNA"/>
</dbReference>
<accession>A0A377ZXB8</accession>
<dbReference type="GO" id="GO:0016757">
    <property type="term" value="F:glycosyltransferase activity"/>
    <property type="evidence" value="ECO:0007669"/>
    <property type="project" value="UniProtKB-KW"/>
</dbReference>
<sequence>MSNRLSVVMIAKNAADLLPDCLGSVSWADEIIVLDSGSTDNTVELARGLGAQVYTHTDWRGYGIQRQRAQDYATGDWVLMIDTDERVTPELRQAILKVLDAPQRGAIYSIAPP</sequence>
<dbReference type="PANTHER" id="PTHR43630">
    <property type="entry name" value="POLY-BETA-1,6-N-ACETYL-D-GLUCOSAMINE SYNTHASE"/>
    <property type="match status" value="1"/>
</dbReference>
<evidence type="ECO:0000313" key="4">
    <source>
        <dbReference type="Proteomes" id="UP000255192"/>
    </source>
</evidence>
<keyword evidence="3" id="KW-0808">Transferase</keyword>
<organism evidence="3 4">
    <name type="scientific">Klebsiella pneumoniae</name>
    <dbReference type="NCBI Taxonomy" id="573"/>
    <lineage>
        <taxon>Bacteria</taxon>
        <taxon>Pseudomonadati</taxon>
        <taxon>Pseudomonadota</taxon>
        <taxon>Gammaproteobacteria</taxon>
        <taxon>Enterobacterales</taxon>
        <taxon>Enterobacteriaceae</taxon>
        <taxon>Klebsiella/Raoultella group</taxon>
        <taxon>Klebsiella</taxon>
        <taxon>Klebsiella pneumoniae complex</taxon>
    </lineage>
</organism>
<reference evidence="3 4" key="1">
    <citation type="submission" date="2018-06" db="EMBL/GenBank/DDBJ databases">
        <authorList>
            <consortium name="Pathogen Informatics"/>
            <person name="Doyle S."/>
        </authorList>
    </citation>
    <scope>NUCLEOTIDE SEQUENCE [LARGE SCALE GENOMIC DNA]</scope>
    <source>
        <strain evidence="3 4">NCTC204</strain>
    </source>
</reference>
<dbReference type="EC" id="2.4.1.-" evidence="3"/>
<keyword evidence="3" id="KW-0328">Glycosyltransferase</keyword>
<name>A0A377ZXB8_KLEPN</name>
<evidence type="ECO:0000313" key="3">
    <source>
        <dbReference type="EMBL" id="STU87425.1"/>
    </source>
</evidence>
<dbReference type="InterPro" id="IPR029044">
    <property type="entry name" value="Nucleotide-diphossugar_trans"/>
</dbReference>
<dbReference type="PANTHER" id="PTHR43630:SF2">
    <property type="entry name" value="GLYCOSYLTRANSFERASE"/>
    <property type="match status" value="1"/>
</dbReference>
<proteinExistence type="inferred from homology"/>
<dbReference type="InterPro" id="IPR001173">
    <property type="entry name" value="Glyco_trans_2-like"/>
</dbReference>
<dbReference type="Pfam" id="PF00535">
    <property type="entry name" value="Glycos_transf_2"/>
    <property type="match status" value="1"/>
</dbReference>
<protein>
    <submittedName>
        <fullName evidence="3">Two-domain glycosyltransferase</fullName>
        <ecNumber evidence="3">2.4.1.-</ecNumber>
    </submittedName>
</protein>
<dbReference type="AlphaFoldDB" id="A0A377ZXB8"/>
<evidence type="ECO:0000256" key="1">
    <source>
        <dbReference type="ARBA" id="ARBA00038494"/>
    </source>
</evidence>
<dbReference type="CDD" id="cd02511">
    <property type="entry name" value="Beta4Glucosyltransferase"/>
    <property type="match status" value="1"/>
</dbReference>
<comment type="similarity">
    <text evidence="1">Belongs to the glycosyltransferase 2 family. WaaE/KdtX subfamily.</text>
</comment>
<dbReference type="Proteomes" id="UP000255192">
    <property type="component" value="Unassembled WGS sequence"/>
</dbReference>
<dbReference type="SUPFAM" id="SSF53448">
    <property type="entry name" value="Nucleotide-diphospho-sugar transferases"/>
    <property type="match status" value="1"/>
</dbReference>
<feature type="domain" description="Glycosyltransferase 2-like" evidence="2">
    <location>
        <begin position="6"/>
        <end position="109"/>
    </location>
</feature>
<dbReference type="Gene3D" id="3.90.550.10">
    <property type="entry name" value="Spore Coat Polysaccharide Biosynthesis Protein SpsA, Chain A"/>
    <property type="match status" value="1"/>
</dbReference>